<evidence type="ECO:0000256" key="4">
    <source>
        <dbReference type="ARBA" id="ARBA00007317"/>
    </source>
</evidence>
<dbReference type="PROSITE" id="PS50968">
    <property type="entry name" value="BIOTINYL_LIPOYL"/>
    <property type="match status" value="1"/>
</dbReference>
<dbReference type="InterPro" id="IPR001078">
    <property type="entry name" value="2-oxoacid_DH_actylTfrase"/>
</dbReference>
<comment type="cofactor">
    <cofactor evidence="1">
        <name>(R)-lipoate</name>
        <dbReference type="ChEBI" id="CHEBI:83088"/>
    </cofactor>
</comment>
<dbReference type="InterPro" id="IPR006255">
    <property type="entry name" value="SucB"/>
</dbReference>
<dbReference type="GO" id="GO:0045252">
    <property type="term" value="C:oxoglutarate dehydrogenase complex"/>
    <property type="evidence" value="ECO:0007669"/>
    <property type="project" value="UniProtKB-UniRule"/>
</dbReference>
<comment type="similarity">
    <text evidence="4">Belongs to the 2-oxoacid dehydrogenase family.</text>
</comment>
<evidence type="ECO:0000256" key="2">
    <source>
        <dbReference type="ARBA" id="ARBA00004052"/>
    </source>
</evidence>
<dbReference type="FunFam" id="3.30.559.10:FF:000007">
    <property type="entry name" value="Dihydrolipoamide acetyltransferase component of pyruvate dehydrogenase complex"/>
    <property type="match status" value="1"/>
</dbReference>
<organism evidence="13 14">
    <name type="scientific">Draconibacterium orientale</name>
    <dbReference type="NCBI Taxonomy" id="1168034"/>
    <lineage>
        <taxon>Bacteria</taxon>
        <taxon>Pseudomonadati</taxon>
        <taxon>Bacteroidota</taxon>
        <taxon>Bacteroidia</taxon>
        <taxon>Marinilabiliales</taxon>
        <taxon>Prolixibacteraceae</taxon>
        <taxon>Draconibacterium</taxon>
    </lineage>
</organism>
<keyword evidence="6" id="KW-0808">Transferase</keyword>
<comment type="catalytic activity">
    <reaction evidence="9">
        <text>N(6)-[(R)-dihydrolipoyl]-L-lysyl-[protein] + succinyl-CoA = N(6)-[(R)-S(8)-succinyldihydrolipoyl]-L-lysyl-[protein] + CoA</text>
        <dbReference type="Rhea" id="RHEA:15213"/>
        <dbReference type="Rhea" id="RHEA-COMP:10475"/>
        <dbReference type="Rhea" id="RHEA-COMP:20092"/>
        <dbReference type="ChEBI" id="CHEBI:57287"/>
        <dbReference type="ChEBI" id="CHEBI:57292"/>
        <dbReference type="ChEBI" id="CHEBI:83100"/>
        <dbReference type="ChEBI" id="CHEBI:83120"/>
        <dbReference type="EC" id="2.3.1.61"/>
    </reaction>
</comment>
<keyword evidence="7" id="KW-0450">Lipoyl</keyword>
<dbReference type="Pfam" id="PF00198">
    <property type="entry name" value="2-oxoacid_dh"/>
    <property type="match status" value="1"/>
</dbReference>
<dbReference type="OrthoDB" id="9805770at2"/>
<keyword evidence="5" id="KW-0816">Tricarboxylic acid cycle</keyword>
<dbReference type="PROSITE" id="PS00189">
    <property type="entry name" value="LIPOYL"/>
    <property type="match status" value="1"/>
</dbReference>
<dbReference type="AlphaFoldDB" id="A0A1I0JB39"/>
<proteinExistence type="inferred from homology"/>
<dbReference type="NCBIfam" id="NF004309">
    <property type="entry name" value="PRK05704.1"/>
    <property type="match status" value="1"/>
</dbReference>
<sequence length="427" mass="46188">MIIEIKVPSPGESITEVEIGSWLVEDGAVVAKDQEIAEVESDKATLTIVASEGGKIAIKAEEGEAVEVGAVVCTIDTSVEAPAAESSQYQSQSTDKEPATSTKDQESSIELSEAKSRPSASGDPVSSTEHDKVKVTSVAKEMMKEHGLSVDDVINGLKRLGKKEVEAVVNAPQAAAAAIPQKEATRDEKRERMSSLRRKLSARLVSVKNETAMLTTFNEIDMSYVMDMRKKYQPKFVDTHGFKLGFMSFFTKAVATTMDFHPMVNAQIDGEEIVIPQFVDVGIAVSTPKGLMVPIVRNAESKTIPAIELEIKELAEKARNKKISVEELTGGTFTITNGGVFGSLLSTPIINPPQSAILGMHNIVERPVAVNGQVVIRPMMYVALSYDHRIIDGKDSVGFLVKLKELLENPERLFTGGKDAGELMLGI</sequence>
<dbReference type="GO" id="GO:0004149">
    <property type="term" value="F:dihydrolipoyllysine-residue succinyltransferase activity"/>
    <property type="evidence" value="ECO:0007669"/>
    <property type="project" value="UniProtKB-UniRule"/>
</dbReference>
<dbReference type="PANTHER" id="PTHR43416">
    <property type="entry name" value="DIHYDROLIPOYLLYSINE-RESIDUE SUCCINYLTRANSFERASE COMPONENT OF 2-OXOGLUTARATE DEHYDROGENASE COMPLEX, MITOCHONDRIAL-RELATED"/>
    <property type="match status" value="1"/>
</dbReference>
<accession>A0A1I0JB39</accession>
<evidence type="ECO:0000256" key="10">
    <source>
        <dbReference type="NCBIfam" id="TIGR01347"/>
    </source>
</evidence>
<dbReference type="Gene3D" id="3.30.559.10">
    <property type="entry name" value="Chloramphenicol acetyltransferase-like domain"/>
    <property type="match status" value="1"/>
</dbReference>
<dbReference type="EMBL" id="FOHT01000040">
    <property type="protein sequence ID" value="SEU07233.1"/>
    <property type="molecule type" value="Genomic_DNA"/>
</dbReference>
<dbReference type="SUPFAM" id="SSF51230">
    <property type="entry name" value="Single hybrid motif"/>
    <property type="match status" value="1"/>
</dbReference>
<keyword evidence="8" id="KW-0012">Acyltransferase</keyword>
<dbReference type="SUPFAM" id="SSF52777">
    <property type="entry name" value="CoA-dependent acyltransferases"/>
    <property type="match status" value="1"/>
</dbReference>
<evidence type="ECO:0000256" key="7">
    <source>
        <dbReference type="ARBA" id="ARBA00022823"/>
    </source>
</evidence>
<comment type="function">
    <text evidence="2">E2 component of the 2-oxoglutarate dehydrogenase (OGDH) complex which catalyzes the second step in the conversion of 2-oxoglutarate to succinyl-CoA and CO(2).</text>
</comment>
<dbReference type="CDD" id="cd06849">
    <property type="entry name" value="lipoyl_domain"/>
    <property type="match status" value="1"/>
</dbReference>
<dbReference type="GO" id="GO:0033512">
    <property type="term" value="P:L-lysine catabolic process to acetyl-CoA via saccharopine"/>
    <property type="evidence" value="ECO:0007669"/>
    <property type="project" value="UniProtKB-UniPathway"/>
</dbReference>
<name>A0A1I0JB39_9BACT</name>
<evidence type="ECO:0000313" key="13">
    <source>
        <dbReference type="EMBL" id="SEU07233.1"/>
    </source>
</evidence>
<dbReference type="NCBIfam" id="TIGR01347">
    <property type="entry name" value="sucB"/>
    <property type="match status" value="1"/>
</dbReference>
<feature type="domain" description="Lipoyl-binding" evidence="12">
    <location>
        <begin position="2"/>
        <end position="76"/>
    </location>
</feature>
<dbReference type="InterPro" id="IPR050537">
    <property type="entry name" value="2-oxoacid_dehydrogenase"/>
</dbReference>
<comment type="pathway">
    <text evidence="3">Amino-acid degradation; L-lysine degradation via saccharopine pathway; glutaryl-CoA from L-lysine: step 6/6.</text>
</comment>
<evidence type="ECO:0000256" key="6">
    <source>
        <dbReference type="ARBA" id="ARBA00022679"/>
    </source>
</evidence>
<evidence type="ECO:0000259" key="12">
    <source>
        <dbReference type="PROSITE" id="PS50968"/>
    </source>
</evidence>
<dbReference type="InterPro" id="IPR011053">
    <property type="entry name" value="Single_hybrid_motif"/>
</dbReference>
<gene>
    <name evidence="13" type="ORF">SAMN05444285_14014</name>
</gene>
<evidence type="ECO:0000256" key="1">
    <source>
        <dbReference type="ARBA" id="ARBA00001938"/>
    </source>
</evidence>
<dbReference type="Pfam" id="PF00364">
    <property type="entry name" value="Biotin_lipoyl"/>
    <property type="match status" value="1"/>
</dbReference>
<dbReference type="InterPro" id="IPR023213">
    <property type="entry name" value="CAT-like_dom_sf"/>
</dbReference>
<feature type="compositionally biased region" description="Basic and acidic residues" evidence="11">
    <location>
        <begin position="94"/>
        <end position="116"/>
    </location>
</feature>
<reference evidence="13 14" key="1">
    <citation type="submission" date="2016-10" db="EMBL/GenBank/DDBJ databases">
        <authorList>
            <person name="de Groot N.N."/>
        </authorList>
    </citation>
    <scope>NUCLEOTIDE SEQUENCE [LARGE SCALE GENOMIC DNA]</scope>
    <source>
        <strain evidence="13 14">DSM 25947</strain>
    </source>
</reference>
<dbReference type="EC" id="2.3.1.61" evidence="10"/>
<dbReference type="UniPathway" id="UPA00868">
    <property type="reaction ID" value="UER00840"/>
</dbReference>
<protein>
    <recommendedName>
        <fullName evidence="10">Dihydrolipoyllysine-residue succinyltransferase</fullName>
        <ecNumber evidence="10">2.3.1.61</ecNumber>
    </recommendedName>
</protein>
<evidence type="ECO:0000256" key="3">
    <source>
        <dbReference type="ARBA" id="ARBA00005145"/>
    </source>
</evidence>
<evidence type="ECO:0000313" key="14">
    <source>
        <dbReference type="Proteomes" id="UP000181981"/>
    </source>
</evidence>
<dbReference type="InterPro" id="IPR003016">
    <property type="entry name" value="2-oxoA_DH_lipoyl-BS"/>
</dbReference>
<dbReference type="GO" id="GO:0006099">
    <property type="term" value="P:tricarboxylic acid cycle"/>
    <property type="evidence" value="ECO:0007669"/>
    <property type="project" value="UniProtKB-UniRule"/>
</dbReference>
<dbReference type="InterPro" id="IPR000089">
    <property type="entry name" value="Biotin_lipoyl"/>
</dbReference>
<dbReference type="GO" id="GO:0005829">
    <property type="term" value="C:cytosol"/>
    <property type="evidence" value="ECO:0007669"/>
    <property type="project" value="TreeGrafter"/>
</dbReference>
<dbReference type="PANTHER" id="PTHR43416:SF5">
    <property type="entry name" value="DIHYDROLIPOYLLYSINE-RESIDUE SUCCINYLTRANSFERASE COMPONENT OF 2-OXOGLUTARATE DEHYDROGENASE COMPLEX, MITOCHONDRIAL"/>
    <property type="match status" value="1"/>
</dbReference>
<evidence type="ECO:0000256" key="11">
    <source>
        <dbReference type="SAM" id="MobiDB-lite"/>
    </source>
</evidence>
<dbReference type="Proteomes" id="UP000181981">
    <property type="component" value="Unassembled WGS sequence"/>
</dbReference>
<dbReference type="Gene3D" id="2.40.50.100">
    <property type="match status" value="1"/>
</dbReference>
<evidence type="ECO:0000256" key="5">
    <source>
        <dbReference type="ARBA" id="ARBA00022532"/>
    </source>
</evidence>
<evidence type="ECO:0000256" key="8">
    <source>
        <dbReference type="ARBA" id="ARBA00023315"/>
    </source>
</evidence>
<feature type="region of interest" description="Disordered" evidence="11">
    <location>
        <begin position="82"/>
        <end position="132"/>
    </location>
</feature>
<evidence type="ECO:0000256" key="9">
    <source>
        <dbReference type="ARBA" id="ARBA00052761"/>
    </source>
</evidence>